<name>A0A1X0QLP4_9MICR</name>
<accession>A0A1X0QLP4</accession>
<dbReference type="Proteomes" id="UP000192501">
    <property type="component" value="Unassembled WGS sequence"/>
</dbReference>
<dbReference type="AlphaFoldDB" id="A0A1X0QLP4"/>
<sequence length="97" mass="11801">MVKQKFYLNQMISRAGHDKKLFKKIMTFENGMFLTIIQIEKLGLTRTNYHPQVKNDYMSRTLQCKRWCMNSIIYHELFTSDISIDYIRYLNQLKRLN</sequence>
<gene>
    <name evidence="1" type="ORF">A0H76_869</name>
</gene>
<organism evidence="1 2">
    <name type="scientific">Hepatospora eriocheir</name>
    <dbReference type="NCBI Taxonomy" id="1081669"/>
    <lineage>
        <taxon>Eukaryota</taxon>
        <taxon>Fungi</taxon>
        <taxon>Fungi incertae sedis</taxon>
        <taxon>Microsporidia</taxon>
        <taxon>Hepatosporidae</taxon>
        <taxon>Hepatospora</taxon>
    </lineage>
</organism>
<comment type="caution">
    <text evidence="1">The sequence shown here is derived from an EMBL/GenBank/DDBJ whole genome shotgun (WGS) entry which is preliminary data.</text>
</comment>
<evidence type="ECO:0000313" key="2">
    <source>
        <dbReference type="Proteomes" id="UP000192501"/>
    </source>
</evidence>
<dbReference type="VEuPathDB" id="MicrosporidiaDB:A0H76_869"/>
<reference evidence="1 2" key="1">
    <citation type="journal article" date="2017" name="Environ. Microbiol.">
        <title>Decay of the glycolytic pathway and adaptation to intranuclear parasitism within Enterocytozoonidae microsporidia.</title>
        <authorList>
            <person name="Wiredu Boakye D."/>
            <person name="Jaroenlak P."/>
            <person name="Prachumwat A."/>
            <person name="Williams T.A."/>
            <person name="Bateman K.S."/>
            <person name="Itsathitphaisarn O."/>
            <person name="Sritunyalucksana K."/>
            <person name="Paszkiewicz K.H."/>
            <person name="Moore K.A."/>
            <person name="Stentiford G.D."/>
            <person name="Williams B.A."/>
        </authorList>
    </citation>
    <scope>NUCLEOTIDE SEQUENCE [LARGE SCALE GENOMIC DNA]</scope>
    <source>
        <strain evidence="2">canceri</strain>
    </source>
</reference>
<evidence type="ECO:0000313" key="1">
    <source>
        <dbReference type="EMBL" id="ORE00636.1"/>
    </source>
</evidence>
<dbReference type="VEuPathDB" id="MicrosporidiaDB:HERIO_286"/>
<proteinExistence type="predicted"/>
<dbReference type="EMBL" id="LTAI01000002">
    <property type="protein sequence ID" value="ORE00636.1"/>
    <property type="molecule type" value="Genomic_DNA"/>
</dbReference>
<protein>
    <submittedName>
        <fullName evidence="1">Uncharacterized protein</fullName>
    </submittedName>
</protein>